<keyword evidence="2" id="KW-1185">Reference proteome</keyword>
<evidence type="ECO:0000313" key="1">
    <source>
        <dbReference type="EMBL" id="VBA35543.1"/>
    </source>
</evidence>
<protein>
    <submittedName>
        <fullName evidence="1">Uncharacterized protein</fullName>
    </submittedName>
</protein>
<sequence>MDERVQANSRALREFRQEIDTGNQPVHQTTEWLTAVAELATATRTRQTRQTLAE</sequence>
<dbReference type="EMBL" id="UPHQ01000033">
    <property type="protein sequence ID" value="VBA35543.1"/>
    <property type="molecule type" value="Genomic_DNA"/>
</dbReference>
<dbReference type="AlphaFoldDB" id="A0A498PPV5"/>
<reference evidence="1 2" key="1">
    <citation type="submission" date="2018-09" db="EMBL/GenBank/DDBJ databases">
        <authorList>
            <person name="Tagini F."/>
        </authorList>
    </citation>
    <scope>NUCLEOTIDE SEQUENCE [LARGE SCALE GENOMIC DNA]</scope>
    <source>
        <strain evidence="1 2">MK13</strain>
    </source>
</reference>
<gene>
    <name evidence="1" type="ORF">LAUMK13_00787</name>
</gene>
<evidence type="ECO:0000313" key="2">
    <source>
        <dbReference type="Proteomes" id="UP000267289"/>
    </source>
</evidence>
<proteinExistence type="predicted"/>
<dbReference type="Proteomes" id="UP000267289">
    <property type="component" value="Unassembled WGS sequence"/>
</dbReference>
<accession>A0A498PPV5</accession>
<name>A0A498PPV5_9MYCO</name>
<organism evidence="1 2">
    <name type="scientific">Mycobacterium innocens</name>
    <dbReference type="NCBI Taxonomy" id="2341083"/>
    <lineage>
        <taxon>Bacteria</taxon>
        <taxon>Bacillati</taxon>
        <taxon>Actinomycetota</taxon>
        <taxon>Actinomycetes</taxon>
        <taxon>Mycobacteriales</taxon>
        <taxon>Mycobacteriaceae</taxon>
        <taxon>Mycobacterium</taxon>
    </lineage>
</organism>